<name>A0A8J2K474_9HEXA</name>
<evidence type="ECO:0000313" key="2">
    <source>
        <dbReference type="Proteomes" id="UP000708208"/>
    </source>
</evidence>
<proteinExistence type="predicted"/>
<gene>
    <name evidence="1" type="ORF">AFUS01_LOCUS21080</name>
</gene>
<keyword evidence="2" id="KW-1185">Reference proteome</keyword>
<accession>A0A8J2K474</accession>
<protein>
    <submittedName>
        <fullName evidence="1">Uncharacterized protein</fullName>
    </submittedName>
</protein>
<organism evidence="1 2">
    <name type="scientific">Allacma fusca</name>
    <dbReference type="NCBI Taxonomy" id="39272"/>
    <lineage>
        <taxon>Eukaryota</taxon>
        <taxon>Metazoa</taxon>
        <taxon>Ecdysozoa</taxon>
        <taxon>Arthropoda</taxon>
        <taxon>Hexapoda</taxon>
        <taxon>Collembola</taxon>
        <taxon>Symphypleona</taxon>
        <taxon>Sminthuridae</taxon>
        <taxon>Allacma</taxon>
    </lineage>
</organism>
<dbReference type="EMBL" id="CAJVCH010234037">
    <property type="protein sequence ID" value="CAG7732570.1"/>
    <property type="molecule type" value="Genomic_DNA"/>
</dbReference>
<dbReference type="AlphaFoldDB" id="A0A8J2K474"/>
<sequence>LAMQILLAILIAAAASKVQSAGF</sequence>
<evidence type="ECO:0000313" key="1">
    <source>
        <dbReference type="EMBL" id="CAG7732570.1"/>
    </source>
</evidence>
<reference evidence="1" key="1">
    <citation type="submission" date="2021-06" db="EMBL/GenBank/DDBJ databases">
        <authorList>
            <person name="Hodson N. C."/>
            <person name="Mongue J. A."/>
            <person name="Jaron S. K."/>
        </authorList>
    </citation>
    <scope>NUCLEOTIDE SEQUENCE</scope>
</reference>
<feature type="non-terminal residue" evidence="1">
    <location>
        <position position="23"/>
    </location>
</feature>
<feature type="non-terminal residue" evidence="1">
    <location>
        <position position="1"/>
    </location>
</feature>
<dbReference type="Proteomes" id="UP000708208">
    <property type="component" value="Unassembled WGS sequence"/>
</dbReference>
<comment type="caution">
    <text evidence="1">The sequence shown here is derived from an EMBL/GenBank/DDBJ whole genome shotgun (WGS) entry which is preliminary data.</text>
</comment>